<dbReference type="InterPro" id="IPR050175">
    <property type="entry name" value="Complex_I_Subunit_2"/>
</dbReference>
<evidence type="ECO:0000256" key="11">
    <source>
        <dbReference type="ARBA" id="ARBA00022982"/>
    </source>
</evidence>
<feature type="transmembrane region" description="Helical" evidence="19">
    <location>
        <begin position="255"/>
        <end position="276"/>
    </location>
</feature>
<keyword evidence="7" id="KW-0679">Respiratory chain</keyword>
<evidence type="ECO:0000256" key="4">
    <source>
        <dbReference type="ARBA" id="ARBA00012944"/>
    </source>
</evidence>
<dbReference type="GeneID" id="76313217"/>
<evidence type="ECO:0000256" key="12">
    <source>
        <dbReference type="ARBA" id="ARBA00022989"/>
    </source>
</evidence>
<evidence type="ECO:0000256" key="8">
    <source>
        <dbReference type="ARBA" id="ARBA00022692"/>
    </source>
</evidence>
<keyword evidence="10" id="KW-1278">Translocase</keyword>
<dbReference type="InterPro" id="IPR001750">
    <property type="entry name" value="ND/Mrp_TM"/>
</dbReference>
<dbReference type="GO" id="GO:0005743">
    <property type="term" value="C:mitochondrial inner membrane"/>
    <property type="evidence" value="ECO:0007669"/>
    <property type="project" value="UniProtKB-SubCell"/>
</dbReference>
<keyword evidence="13" id="KW-0520">NAD</keyword>
<evidence type="ECO:0000256" key="13">
    <source>
        <dbReference type="ARBA" id="ARBA00023027"/>
    </source>
</evidence>
<dbReference type="PANTHER" id="PTHR46552:SF1">
    <property type="entry name" value="NADH-UBIQUINONE OXIDOREDUCTASE CHAIN 2"/>
    <property type="match status" value="1"/>
</dbReference>
<evidence type="ECO:0000256" key="10">
    <source>
        <dbReference type="ARBA" id="ARBA00022967"/>
    </source>
</evidence>
<feature type="transmembrane region" description="Helical" evidence="19">
    <location>
        <begin position="20"/>
        <end position="41"/>
    </location>
</feature>
<keyword evidence="15 21" id="KW-0496">Mitochondrion</keyword>
<comment type="catalytic activity">
    <reaction evidence="18">
        <text>a ubiquinone + NADH + 5 H(+)(in) = a ubiquinol + NAD(+) + 4 H(+)(out)</text>
        <dbReference type="Rhea" id="RHEA:29091"/>
        <dbReference type="Rhea" id="RHEA-COMP:9565"/>
        <dbReference type="Rhea" id="RHEA-COMP:9566"/>
        <dbReference type="ChEBI" id="CHEBI:15378"/>
        <dbReference type="ChEBI" id="CHEBI:16389"/>
        <dbReference type="ChEBI" id="CHEBI:17976"/>
        <dbReference type="ChEBI" id="CHEBI:57540"/>
        <dbReference type="ChEBI" id="CHEBI:57945"/>
        <dbReference type="EC" id="7.1.1.2"/>
    </reaction>
</comment>
<dbReference type="PANTHER" id="PTHR46552">
    <property type="entry name" value="NADH-UBIQUINONE OXIDOREDUCTASE CHAIN 2"/>
    <property type="match status" value="1"/>
</dbReference>
<feature type="transmembrane region" description="Helical" evidence="19">
    <location>
        <begin position="174"/>
        <end position="202"/>
    </location>
</feature>
<keyword evidence="14" id="KW-0830">Ubiquinone</keyword>
<evidence type="ECO:0000256" key="6">
    <source>
        <dbReference type="ARBA" id="ARBA00022448"/>
    </source>
</evidence>
<evidence type="ECO:0000256" key="9">
    <source>
        <dbReference type="ARBA" id="ARBA00022792"/>
    </source>
</evidence>
<keyword evidence="12 19" id="KW-1133">Transmembrane helix</keyword>
<evidence type="ECO:0000259" key="20">
    <source>
        <dbReference type="Pfam" id="PF00361"/>
    </source>
</evidence>
<evidence type="ECO:0000256" key="19">
    <source>
        <dbReference type="SAM" id="Phobius"/>
    </source>
</evidence>
<feature type="domain" description="NADH:quinone oxidoreductase/Mrp antiporter transmembrane" evidence="20">
    <location>
        <begin position="21"/>
        <end position="270"/>
    </location>
</feature>
<comment type="similarity">
    <text evidence="3">Belongs to the complex I subunit 2 family.</text>
</comment>
<feature type="transmembrane region" description="Helical" evidence="19">
    <location>
        <begin position="223"/>
        <end position="243"/>
    </location>
</feature>
<evidence type="ECO:0000256" key="14">
    <source>
        <dbReference type="ARBA" id="ARBA00023075"/>
    </source>
</evidence>
<name>A0A977S6B6_9ACAR</name>
<protein>
    <recommendedName>
        <fullName evidence="5">NADH-ubiquinone oxidoreductase chain 2</fullName>
        <ecNumber evidence="4">7.1.1.2</ecNumber>
    </recommendedName>
    <alternativeName>
        <fullName evidence="17">NADH dehydrogenase subunit 2</fullName>
    </alternativeName>
</protein>
<keyword evidence="8 19" id="KW-0812">Transmembrane</keyword>
<evidence type="ECO:0000256" key="5">
    <source>
        <dbReference type="ARBA" id="ARBA00021008"/>
    </source>
</evidence>
<keyword evidence="11" id="KW-0249">Electron transport</keyword>
<evidence type="ECO:0000256" key="3">
    <source>
        <dbReference type="ARBA" id="ARBA00007012"/>
    </source>
</evidence>
<evidence type="ECO:0000256" key="15">
    <source>
        <dbReference type="ARBA" id="ARBA00023128"/>
    </source>
</evidence>
<evidence type="ECO:0000256" key="17">
    <source>
        <dbReference type="ARBA" id="ARBA00031028"/>
    </source>
</evidence>
<accession>A0A977S6B6</accession>
<evidence type="ECO:0000256" key="16">
    <source>
        <dbReference type="ARBA" id="ARBA00023136"/>
    </source>
</evidence>
<organism evidence="21">
    <name type="scientific">Spinibdella lignicola</name>
    <dbReference type="NCBI Taxonomy" id="2872682"/>
    <lineage>
        <taxon>Eukaryota</taxon>
        <taxon>Metazoa</taxon>
        <taxon>Ecdysozoa</taxon>
        <taxon>Arthropoda</taxon>
        <taxon>Chelicerata</taxon>
        <taxon>Arachnida</taxon>
        <taxon>Acari</taxon>
        <taxon>Acariformes</taxon>
        <taxon>Trombidiformes</taxon>
        <taxon>Prostigmata</taxon>
        <taxon>Eupodina</taxon>
        <taxon>Bdelloidea</taxon>
        <taxon>Bdellidae</taxon>
        <taxon>Spinibdella</taxon>
    </lineage>
</organism>
<keyword evidence="6" id="KW-0813">Transport</keyword>
<dbReference type="EC" id="7.1.1.2" evidence="4"/>
<evidence type="ECO:0000256" key="18">
    <source>
        <dbReference type="ARBA" id="ARBA00049551"/>
    </source>
</evidence>
<keyword evidence="16 19" id="KW-0472">Membrane</keyword>
<dbReference type="AlphaFoldDB" id="A0A977S6B6"/>
<comment type="function">
    <text evidence="1">Core subunit of the mitochondrial membrane respiratory chain NADH dehydrogenase (Complex I) that is believed to belong to the minimal assembly required for catalysis. Complex I functions in the transfer of electrons from NADH to the respiratory chain. The immediate electron acceptor for the enzyme is believed to be ubiquinone.</text>
</comment>
<dbReference type="GO" id="GO:0008137">
    <property type="term" value="F:NADH dehydrogenase (ubiquinone) activity"/>
    <property type="evidence" value="ECO:0007669"/>
    <property type="project" value="UniProtKB-EC"/>
</dbReference>
<feature type="transmembrane region" description="Helical" evidence="19">
    <location>
        <begin position="87"/>
        <end position="108"/>
    </location>
</feature>
<keyword evidence="9" id="KW-0999">Mitochondrion inner membrane</keyword>
<evidence type="ECO:0000256" key="2">
    <source>
        <dbReference type="ARBA" id="ARBA00004448"/>
    </source>
</evidence>
<dbReference type="RefSeq" id="YP_010516625.1">
    <property type="nucleotide sequence ID" value="NC_067576.1"/>
</dbReference>
<evidence type="ECO:0000256" key="1">
    <source>
        <dbReference type="ARBA" id="ARBA00003257"/>
    </source>
</evidence>
<dbReference type="CTD" id="4536"/>
<evidence type="ECO:0000313" key="21">
    <source>
        <dbReference type="EMBL" id="UXN44126.1"/>
    </source>
</evidence>
<feature type="transmembrane region" description="Helical" evidence="19">
    <location>
        <begin position="129"/>
        <end position="154"/>
    </location>
</feature>
<dbReference type="EMBL" id="OK637290">
    <property type="protein sequence ID" value="UXN44126.1"/>
    <property type="molecule type" value="Genomic_DNA"/>
</dbReference>
<proteinExistence type="inferred from homology"/>
<evidence type="ECO:0000256" key="7">
    <source>
        <dbReference type="ARBA" id="ARBA00022660"/>
    </source>
</evidence>
<sequence>MISFSWLILIMSPLLIFMNFNWFLMWVMIELSTFSFLSIMWNKWFIMVHENRMKYFCVQTISSIFLIFLFCVIYLTKYQWINSTSNFLFFILLFKLGSVPFHSWFVNLSKNLNYKNMFILNTWQKIIPIFMMLIFISITLSIIILLINMLISVFSQLFSFDIKILLSFSSVSNLSWMLISILISLKVILVFCLFYFIVMGELMKKLKMLNMKIMNFNLNSIQIKWLFLSLLSISGIPPFLGFIPKWMVLKNTLSFKWFNILLILLILTVLNSMIYLRICWNNLFLNFNLVNLKMNYNDNNISFMINLSFTLL</sequence>
<feature type="transmembrane region" description="Helical" evidence="19">
    <location>
        <begin position="53"/>
        <end position="75"/>
    </location>
</feature>
<dbReference type="Pfam" id="PF00361">
    <property type="entry name" value="Proton_antipo_M"/>
    <property type="match status" value="1"/>
</dbReference>
<geneLocation type="mitochondrion" evidence="21"/>
<comment type="subcellular location">
    <subcellularLocation>
        <location evidence="2">Mitochondrion inner membrane</location>
        <topology evidence="2">Multi-pass membrane protein</topology>
    </subcellularLocation>
</comment>
<reference evidence="21" key="1">
    <citation type="submission" date="2021-10" db="EMBL/GenBank/DDBJ databases">
        <authorList>
            <person name="Fang Y."/>
            <person name="Sun E."/>
            <person name="Yang Q."/>
        </authorList>
    </citation>
    <scope>NUCLEOTIDE SEQUENCE</scope>
</reference>
<gene>
    <name evidence="21" type="primary">ND2</name>
</gene>
<dbReference type="GO" id="GO:0006120">
    <property type="term" value="P:mitochondrial electron transport, NADH to ubiquinone"/>
    <property type="evidence" value="ECO:0007669"/>
    <property type="project" value="TreeGrafter"/>
</dbReference>